<gene>
    <name evidence="2" type="ORF">KIN20_037534</name>
</gene>
<evidence type="ECO:0000256" key="1">
    <source>
        <dbReference type="SAM" id="MobiDB-lite"/>
    </source>
</evidence>
<reference evidence="2" key="1">
    <citation type="submission" date="2021-06" db="EMBL/GenBank/DDBJ databases">
        <title>Parelaphostrongylus tenuis whole genome reference sequence.</title>
        <authorList>
            <person name="Garwood T.J."/>
            <person name="Larsen P.A."/>
            <person name="Fountain-Jones N.M."/>
            <person name="Garbe J.R."/>
            <person name="Macchietto M.G."/>
            <person name="Kania S.A."/>
            <person name="Gerhold R.W."/>
            <person name="Richards J.E."/>
            <person name="Wolf T.M."/>
        </authorList>
    </citation>
    <scope>NUCLEOTIDE SEQUENCE</scope>
    <source>
        <strain evidence="2">MNPRO001-30</strain>
        <tissue evidence="2">Meninges</tissue>
    </source>
</reference>
<name>A0AAD5REU3_PARTN</name>
<protein>
    <submittedName>
        <fullName evidence="2">Uncharacterized protein</fullName>
    </submittedName>
</protein>
<evidence type="ECO:0000313" key="3">
    <source>
        <dbReference type="Proteomes" id="UP001196413"/>
    </source>
</evidence>
<accession>A0AAD5REU3</accession>
<proteinExistence type="predicted"/>
<dbReference type="AlphaFoldDB" id="A0AAD5REU3"/>
<dbReference type="Proteomes" id="UP001196413">
    <property type="component" value="Unassembled WGS sequence"/>
</dbReference>
<keyword evidence="3" id="KW-1185">Reference proteome</keyword>
<organism evidence="2 3">
    <name type="scientific">Parelaphostrongylus tenuis</name>
    <name type="common">Meningeal worm</name>
    <dbReference type="NCBI Taxonomy" id="148309"/>
    <lineage>
        <taxon>Eukaryota</taxon>
        <taxon>Metazoa</taxon>
        <taxon>Ecdysozoa</taxon>
        <taxon>Nematoda</taxon>
        <taxon>Chromadorea</taxon>
        <taxon>Rhabditida</taxon>
        <taxon>Rhabditina</taxon>
        <taxon>Rhabditomorpha</taxon>
        <taxon>Strongyloidea</taxon>
        <taxon>Metastrongylidae</taxon>
        <taxon>Parelaphostrongylus</taxon>
    </lineage>
</organism>
<evidence type="ECO:0000313" key="2">
    <source>
        <dbReference type="EMBL" id="KAJ1374771.1"/>
    </source>
</evidence>
<dbReference type="EMBL" id="JAHQIW010007486">
    <property type="protein sequence ID" value="KAJ1374771.1"/>
    <property type="molecule type" value="Genomic_DNA"/>
</dbReference>
<feature type="region of interest" description="Disordered" evidence="1">
    <location>
        <begin position="1"/>
        <end position="23"/>
    </location>
</feature>
<sequence length="100" mass="11087">MQKTIQVSPREAPVATESMKNGTAPGLGNITADFAEIGGHNLHLLQHDGNEERKTFYCKVSGVSCLEVSHTNCKKMTLRFSKRHVQRKLTSRACFGRGIE</sequence>
<comment type="caution">
    <text evidence="2">The sequence shown here is derived from an EMBL/GenBank/DDBJ whole genome shotgun (WGS) entry which is preliminary data.</text>
</comment>